<keyword evidence="6" id="KW-0472">Membrane</keyword>
<evidence type="ECO:0000259" key="7">
    <source>
        <dbReference type="PROSITE" id="PS50106"/>
    </source>
</evidence>
<keyword evidence="6" id="KW-0812">Transmembrane</keyword>
<keyword evidence="6" id="KW-1133">Transmembrane helix</keyword>
<dbReference type="InterPro" id="IPR005151">
    <property type="entry name" value="Tail-specific_protease"/>
</dbReference>
<feature type="domain" description="PDZ" evidence="7">
    <location>
        <begin position="110"/>
        <end position="181"/>
    </location>
</feature>
<dbReference type="Pfam" id="PF13180">
    <property type="entry name" value="PDZ_2"/>
    <property type="match status" value="1"/>
</dbReference>
<reference evidence="9" key="1">
    <citation type="submission" date="2016-10" db="EMBL/GenBank/DDBJ databases">
        <authorList>
            <person name="Varghese N."/>
            <person name="Submissions S."/>
        </authorList>
    </citation>
    <scope>NUCLEOTIDE SEQUENCE [LARGE SCALE GENOMIC DNA]</scope>
    <source>
        <strain evidence="9">CGMCC 1.12402</strain>
    </source>
</reference>
<dbReference type="SUPFAM" id="SSF52096">
    <property type="entry name" value="ClpP/crotonase"/>
    <property type="match status" value="1"/>
</dbReference>
<dbReference type="GO" id="GO:0004175">
    <property type="term" value="F:endopeptidase activity"/>
    <property type="evidence" value="ECO:0007669"/>
    <property type="project" value="TreeGrafter"/>
</dbReference>
<dbReference type="GO" id="GO:0030288">
    <property type="term" value="C:outer membrane-bounded periplasmic space"/>
    <property type="evidence" value="ECO:0007669"/>
    <property type="project" value="TreeGrafter"/>
</dbReference>
<dbReference type="InterPro" id="IPR001478">
    <property type="entry name" value="PDZ"/>
</dbReference>
<dbReference type="InterPro" id="IPR004447">
    <property type="entry name" value="Peptidase_S41A"/>
</dbReference>
<dbReference type="Gene3D" id="3.30.750.44">
    <property type="match status" value="1"/>
</dbReference>
<dbReference type="PANTHER" id="PTHR32060">
    <property type="entry name" value="TAIL-SPECIFIC PROTEASE"/>
    <property type="match status" value="1"/>
</dbReference>
<dbReference type="CDD" id="cd06782">
    <property type="entry name" value="cpPDZ_CPP-like"/>
    <property type="match status" value="1"/>
</dbReference>
<dbReference type="GO" id="GO:0006508">
    <property type="term" value="P:proteolysis"/>
    <property type="evidence" value="ECO:0007669"/>
    <property type="project" value="UniProtKB-KW"/>
</dbReference>
<sequence length="568" mass="63688">MTFTHVLGKIVKYLKKDFNRVSDKNNSSFHIRLPILLSVALIIGIMLGKNFAEPKGNKKYLSSFQKFQQLLEYIENDYVDTVDTESLMEESIQNMLDKLDPHTVYIPPKDLALAQSELRATYDGIGVEFNILRDTLYVVNPLPGGPSEAAGILAGDKIVTVDDDTIAGVGISNRTVFDMLRGPRGTKVNVGVVRRGEDEVLDFELKRGAIPQFSVDASYMVDDQIGYIKVNKFAERTYEEFKAALEDLKEKGMSKLILDLQNNSGGYMSAAINMCDEFLEEGSLIVSQKGQSAKYDSEAFATDKGIYKEGALMVLVNEGSASASEIVAGALQDNDRALIVGRRSFGKGLVQLPFDLNDGSELRMTIARYYTPSGRSIQKPYDDGEASYNSDYYERYTSGELFSRDSVHFDENLAYETSGGRKVYGGGGIMPDYFVPLDTADNSIYINRLVASNTIREYTLDYRDEHPELKDLTADEFIEQFEVTKQMIDDIVAIGEDKGIRRSNKQLAKSEEFMKHLIKARIARDLFDDDAFYKVYNNTNEVYKKGIQLFLNPGLLQNQVNGSLLQSR</sequence>
<dbReference type="RefSeq" id="WP_245733509.1">
    <property type="nucleotide sequence ID" value="NZ_FOIR01000001.1"/>
</dbReference>
<keyword evidence="2 5" id="KW-0645">Protease</keyword>
<protein>
    <submittedName>
        <fullName evidence="8">Carboxyl-terminal processing protease</fullName>
    </submittedName>
</protein>
<gene>
    <name evidence="8" type="ORF">SAMN05216290_1531</name>
</gene>
<dbReference type="InterPro" id="IPR055210">
    <property type="entry name" value="CtpA/B_N"/>
</dbReference>
<organism evidence="8 9">
    <name type="scientific">Roseivirga pacifica</name>
    <dbReference type="NCBI Taxonomy" id="1267423"/>
    <lineage>
        <taxon>Bacteria</taxon>
        <taxon>Pseudomonadati</taxon>
        <taxon>Bacteroidota</taxon>
        <taxon>Cytophagia</taxon>
        <taxon>Cytophagales</taxon>
        <taxon>Roseivirgaceae</taxon>
        <taxon>Roseivirga</taxon>
    </lineage>
</organism>
<accession>A0A1I0NWV3</accession>
<evidence type="ECO:0000256" key="5">
    <source>
        <dbReference type="RuleBase" id="RU004404"/>
    </source>
</evidence>
<dbReference type="Pfam" id="PF22694">
    <property type="entry name" value="CtpB_N-like"/>
    <property type="match status" value="1"/>
</dbReference>
<evidence type="ECO:0000256" key="3">
    <source>
        <dbReference type="ARBA" id="ARBA00022801"/>
    </source>
</evidence>
<evidence type="ECO:0000256" key="1">
    <source>
        <dbReference type="ARBA" id="ARBA00009179"/>
    </source>
</evidence>
<dbReference type="SMART" id="SM00228">
    <property type="entry name" value="PDZ"/>
    <property type="match status" value="1"/>
</dbReference>
<dbReference type="PANTHER" id="PTHR32060:SF30">
    <property type="entry name" value="CARBOXY-TERMINAL PROCESSING PROTEASE CTPA"/>
    <property type="match status" value="1"/>
</dbReference>
<dbReference type="CDD" id="cd07560">
    <property type="entry name" value="Peptidase_S41_CPP"/>
    <property type="match status" value="1"/>
</dbReference>
<keyword evidence="4 5" id="KW-0720">Serine protease</keyword>
<dbReference type="SMART" id="SM00245">
    <property type="entry name" value="TSPc"/>
    <property type="match status" value="1"/>
</dbReference>
<dbReference type="GO" id="GO:0007165">
    <property type="term" value="P:signal transduction"/>
    <property type="evidence" value="ECO:0007669"/>
    <property type="project" value="TreeGrafter"/>
</dbReference>
<keyword evidence="3 5" id="KW-0378">Hydrolase</keyword>
<dbReference type="InterPro" id="IPR029045">
    <property type="entry name" value="ClpP/crotonase-like_dom_sf"/>
</dbReference>
<evidence type="ECO:0000313" key="9">
    <source>
        <dbReference type="Proteomes" id="UP000199437"/>
    </source>
</evidence>
<dbReference type="Gene3D" id="2.30.42.10">
    <property type="match status" value="1"/>
</dbReference>
<evidence type="ECO:0000256" key="2">
    <source>
        <dbReference type="ARBA" id="ARBA00022670"/>
    </source>
</evidence>
<name>A0A1I0NWV3_9BACT</name>
<dbReference type="Gene3D" id="3.90.226.10">
    <property type="entry name" value="2-enoyl-CoA Hydratase, Chain A, domain 1"/>
    <property type="match status" value="1"/>
</dbReference>
<keyword evidence="9" id="KW-1185">Reference proteome</keyword>
<dbReference type="InterPro" id="IPR036034">
    <property type="entry name" value="PDZ_sf"/>
</dbReference>
<dbReference type="STRING" id="1267423.SAMN05216290_1531"/>
<dbReference type="SUPFAM" id="SSF50156">
    <property type="entry name" value="PDZ domain-like"/>
    <property type="match status" value="1"/>
</dbReference>
<dbReference type="AlphaFoldDB" id="A0A1I0NWV3"/>
<dbReference type="Proteomes" id="UP000199437">
    <property type="component" value="Unassembled WGS sequence"/>
</dbReference>
<evidence type="ECO:0000256" key="6">
    <source>
        <dbReference type="SAM" id="Phobius"/>
    </source>
</evidence>
<dbReference type="PROSITE" id="PS50106">
    <property type="entry name" value="PDZ"/>
    <property type="match status" value="1"/>
</dbReference>
<evidence type="ECO:0000313" key="8">
    <source>
        <dbReference type="EMBL" id="SEW06186.1"/>
    </source>
</evidence>
<dbReference type="Pfam" id="PF03572">
    <property type="entry name" value="Peptidase_S41"/>
    <property type="match status" value="1"/>
</dbReference>
<proteinExistence type="inferred from homology"/>
<dbReference type="EMBL" id="FOIR01000001">
    <property type="protein sequence ID" value="SEW06186.1"/>
    <property type="molecule type" value="Genomic_DNA"/>
</dbReference>
<dbReference type="GeneID" id="99986255"/>
<dbReference type="NCBIfam" id="TIGR00225">
    <property type="entry name" value="prc"/>
    <property type="match status" value="1"/>
</dbReference>
<dbReference type="GO" id="GO:0008236">
    <property type="term" value="F:serine-type peptidase activity"/>
    <property type="evidence" value="ECO:0007669"/>
    <property type="project" value="UniProtKB-KW"/>
</dbReference>
<feature type="transmembrane region" description="Helical" evidence="6">
    <location>
        <begin position="29"/>
        <end position="48"/>
    </location>
</feature>
<evidence type="ECO:0000256" key="4">
    <source>
        <dbReference type="ARBA" id="ARBA00022825"/>
    </source>
</evidence>
<comment type="similarity">
    <text evidence="1 5">Belongs to the peptidase S41A family.</text>
</comment>